<dbReference type="EMBL" id="ABEU02000020">
    <property type="protein sequence ID" value="PNR33204.1"/>
    <property type="molecule type" value="Genomic_DNA"/>
</dbReference>
<reference evidence="1 3" key="1">
    <citation type="journal article" date="2008" name="Science">
        <title>The Physcomitrella genome reveals evolutionary insights into the conquest of land by plants.</title>
        <authorList>
            <person name="Rensing S."/>
            <person name="Lang D."/>
            <person name="Zimmer A."/>
            <person name="Terry A."/>
            <person name="Salamov A."/>
            <person name="Shapiro H."/>
            <person name="Nishiyama T."/>
            <person name="Perroud P.-F."/>
            <person name="Lindquist E."/>
            <person name="Kamisugi Y."/>
            <person name="Tanahashi T."/>
            <person name="Sakakibara K."/>
            <person name="Fujita T."/>
            <person name="Oishi K."/>
            <person name="Shin-I T."/>
            <person name="Kuroki Y."/>
            <person name="Toyoda A."/>
            <person name="Suzuki Y."/>
            <person name="Hashimoto A."/>
            <person name="Yamaguchi K."/>
            <person name="Sugano A."/>
            <person name="Kohara Y."/>
            <person name="Fujiyama A."/>
            <person name="Anterola A."/>
            <person name="Aoki S."/>
            <person name="Ashton N."/>
            <person name="Barbazuk W.B."/>
            <person name="Barker E."/>
            <person name="Bennetzen J."/>
            <person name="Bezanilla M."/>
            <person name="Blankenship R."/>
            <person name="Cho S.H."/>
            <person name="Dutcher S."/>
            <person name="Estelle M."/>
            <person name="Fawcett J.A."/>
            <person name="Gundlach H."/>
            <person name="Hanada K."/>
            <person name="Heyl A."/>
            <person name="Hicks K.A."/>
            <person name="Hugh J."/>
            <person name="Lohr M."/>
            <person name="Mayer K."/>
            <person name="Melkozernov A."/>
            <person name="Murata T."/>
            <person name="Nelson D."/>
            <person name="Pils B."/>
            <person name="Prigge M."/>
            <person name="Reiss B."/>
            <person name="Renner T."/>
            <person name="Rombauts S."/>
            <person name="Rushton P."/>
            <person name="Sanderfoot A."/>
            <person name="Schween G."/>
            <person name="Shiu S.-H."/>
            <person name="Stueber K."/>
            <person name="Theodoulou F.L."/>
            <person name="Tu H."/>
            <person name="Van de Peer Y."/>
            <person name="Verrier P.J."/>
            <person name="Waters E."/>
            <person name="Wood A."/>
            <person name="Yang L."/>
            <person name="Cove D."/>
            <person name="Cuming A."/>
            <person name="Hasebe M."/>
            <person name="Lucas S."/>
            <person name="Mishler D.B."/>
            <person name="Reski R."/>
            <person name="Grigoriev I."/>
            <person name="Quatrano R.S."/>
            <person name="Boore J.L."/>
        </authorList>
    </citation>
    <scope>NUCLEOTIDE SEQUENCE [LARGE SCALE GENOMIC DNA]</scope>
    <source>
        <strain evidence="2 3">cv. Gransden 2004</strain>
    </source>
</reference>
<accession>A0A2K1IV97</accession>
<name>A0A2K1IV97_PHYPA</name>
<reference evidence="1 3" key="2">
    <citation type="journal article" date="2018" name="Plant J.">
        <title>The Physcomitrella patens chromosome-scale assembly reveals moss genome structure and evolution.</title>
        <authorList>
            <person name="Lang D."/>
            <person name="Ullrich K.K."/>
            <person name="Murat F."/>
            <person name="Fuchs J."/>
            <person name="Jenkins J."/>
            <person name="Haas F.B."/>
            <person name="Piednoel M."/>
            <person name="Gundlach H."/>
            <person name="Van Bel M."/>
            <person name="Meyberg R."/>
            <person name="Vives C."/>
            <person name="Morata J."/>
            <person name="Symeonidi A."/>
            <person name="Hiss M."/>
            <person name="Muchero W."/>
            <person name="Kamisugi Y."/>
            <person name="Saleh O."/>
            <person name="Blanc G."/>
            <person name="Decker E.L."/>
            <person name="van Gessel N."/>
            <person name="Grimwood J."/>
            <person name="Hayes R.D."/>
            <person name="Graham S.W."/>
            <person name="Gunter L.E."/>
            <person name="McDaniel S.F."/>
            <person name="Hoernstein S.N.W."/>
            <person name="Larsson A."/>
            <person name="Li F.W."/>
            <person name="Perroud P.F."/>
            <person name="Phillips J."/>
            <person name="Ranjan P."/>
            <person name="Rokshar D.S."/>
            <person name="Rothfels C.J."/>
            <person name="Schneider L."/>
            <person name="Shu S."/>
            <person name="Stevenson D.W."/>
            <person name="Thummler F."/>
            <person name="Tillich M."/>
            <person name="Villarreal Aguilar J.C."/>
            <person name="Widiez T."/>
            <person name="Wong G.K."/>
            <person name="Wymore A."/>
            <person name="Zhang Y."/>
            <person name="Zimmer A.D."/>
            <person name="Quatrano R.S."/>
            <person name="Mayer K.F.X."/>
            <person name="Goodstein D."/>
            <person name="Casacuberta J.M."/>
            <person name="Vandepoele K."/>
            <person name="Reski R."/>
            <person name="Cuming A.C."/>
            <person name="Tuskan G.A."/>
            <person name="Maumus F."/>
            <person name="Salse J."/>
            <person name="Schmutz J."/>
            <person name="Rensing S.A."/>
        </authorList>
    </citation>
    <scope>NUCLEOTIDE SEQUENCE [LARGE SCALE GENOMIC DNA]</scope>
    <source>
        <strain evidence="2 3">cv. Gransden 2004</strain>
    </source>
</reference>
<proteinExistence type="predicted"/>
<evidence type="ECO:0000313" key="3">
    <source>
        <dbReference type="Proteomes" id="UP000006727"/>
    </source>
</evidence>
<protein>
    <submittedName>
        <fullName evidence="1 2">Uncharacterized protein</fullName>
    </submittedName>
</protein>
<sequence>MRLAHLHRARRLSILALEHAFMLQAAQVQLIISHICRCVGINTESVFISSFLFSSVAISDQRA</sequence>
<evidence type="ECO:0000313" key="1">
    <source>
        <dbReference type="EMBL" id="PNR33204.1"/>
    </source>
</evidence>
<dbReference type="EnsemblPlants" id="Pp3c20_15320V3.2">
    <property type="protein sequence ID" value="PAC:32945526.CDS.1"/>
    <property type="gene ID" value="Pp3c20_15320"/>
</dbReference>
<dbReference type="Gramene" id="Pp3c20_15320V3.1">
    <property type="protein sequence ID" value="PAC:32945525.CDS.1"/>
    <property type="gene ID" value="Pp3c20_15320"/>
</dbReference>
<reference evidence="2" key="3">
    <citation type="submission" date="2020-12" db="UniProtKB">
        <authorList>
            <consortium name="EnsemblPlants"/>
        </authorList>
    </citation>
    <scope>IDENTIFICATION</scope>
</reference>
<dbReference type="PaxDb" id="3218-PP1S44_29V6.1"/>
<dbReference type="InParanoid" id="A0A2K1IV97"/>
<evidence type="ECO:0000313" key="2">
    <source>
        <dbReference type="EnsemblPlants" id="PAC:32945525.CDS.1"/>
    </source>
</evidence>
<organism evidence="1">
    <name type="scientific">Physcomitrium patens</name>
    <name type="common">Spreading-leaved earth moss</name>
    <name type="synonym">Physcomitrella patens</name>
    <dbReference type="NCBI Taxonomy" id="3218"/>
    <lineage>
        <taxon>Eukaryota</taxon>
        <taxon>Viridiplantae</taxon>
        <taxon>Streptophyta</taxon>
        <taxon>Embryophyta</taxon>
        <taxon>Bryophyta</taxon>
        <taxon>Bryophytina</taxon>
        <taxon>Bryopsida</taxon>
        <taxon>Funariidae</taxon>
        <taxon>Funariales</taxon>
        <taxon>Funariaceae</taxon>
        <taxon>Physcomitrium</taxon>
    </lineage>
</organism>
<dbReference type="Gramene" id="Pp3c20_15320V3.2">
    <property type="protein sequence ID" value="PAC:32945526.CDS.1"/>
    <property type="gene ID" value="Pp3c20_15320"/>
</dbReference>
<dbReference type="EnsemblPlants" id="Pp3c20_15320V3.1">
    <property type="protein sequence ID" value="PAC:32945525.CDS.1"/>
    <property type="gene ID" value="Pp3c20_15320"/>
</dbReference>
<gene>
    <name evidence="1" type="ORF">PHYPA_025147</name>
</gene>
<dbReference type="Proteomes" id="UP000006727">
    <property type="component" value="Chromosome 20"/>
</dbReference>
<dbReference type="AlphaFoldDB" id="A0A2K1IV97"/>
<keyword evidence="3" id="KW-1185">Reference proteome</keyword>